<dbReference type="EMBL" id="WHWC01000001">
    <property type="protein sequence ID" value="KAG8391517.1"/>
    <property type="molecule type" value="Genomic_DNA"/>
</dbReference>
<dbReference type="Proteomes" id="UP000826271">
    <property type="component" value="Unassembled WGS sequence"/>
</dbReference>
<keyword evidence="9" id="KW-1185">Reference proteome</keyword>
<dbReference type="CDD" id="cd13220">
    <property type="entry name" value="PH-GRAM_GRAMDC"/>
    <property type="match status" value="1"/>
</dbReference>
<feature type="transmembrane region" description="Helical" evidence="6">
    <location>
        <begin position="680"/>
        <end position="701"/>
    </location>
</feature>
<dbReference type="AlphaFoldDB" id="A0AAV6YH00"/>
<evidence type="ECO:0000259" key="7">
    <source>
        <dbReference type="PROSITE" id="PS51778"/>
    </source>
</evidence>
<evidence type="ECO:0000256" key="5">
    <source>
        <dbReference type="SAM" id="MobiDB-lite"/>
    </source>
</evidence>
<evidence type="ECO:0000256" key="1">
    <source>
        <dbReference type="ARBA" id="ARBA00004167"/>
    </source>
</evidence>
<dbReference type="PANTHER" id="PTHR47666:SF1">
    <property type="entry name" value="PROTEIN VASCULAR ASSOCIATED DEATH 1, CHLOROPLASTIC"/>
    <property type="match status" value="1"/>
</dbReference>
<feature type="domain" description="VASt" evidence="7">
    <location>
        <begin position="286"/>
        <end position="465"/>
    </location>
</feature>
<dbReference type="PANTHER" id="PTHR47666">
    <property type="entry name" value="PROTEIN VASCULAR ASSOCIATED DEATH 1, CHLOROPLASTIC"/>
    <property type="match status" value="1"/>
</dbReference>
<evidence type="ECO:0000256" key="3">
    <source>
        <dbReference type="ARBA" id="ARBA00022989"/>
    </source>
</evidence>
<comment type="subcellular location">
    <subcellularLocation>
        <location evidence="1">Membrane</location>
        <topology evidence="1">Single-pass membrane protein</topology>
    </subcellularLocation>
</comment>
<evidence type="ECO:0000313" key="8">
    <source>
        <dbReference type="EMBL" id="KAG8391517.1"/>
    </source>
</evidence>
<feature type="region of interest" description="Disordered" evidence="5">
    <location>
        <begin position="1"/>
        <end position="71"/>
    </location>
</feature>
<dbReference type="InterPro" id="IPR031968">
    <property type="entry name" value="VASt"/>
</dbReference>
<reference evidence="8" key="1">
    <citation type="submission" date="2019-10" db="EMBL/GenBank/DDBJ databases">
        <authorList>
            <person name="Zhang R."/>
            <person name="Pan Y."/>
            <person name="Wang J."/>
            <person name="Ma R."/>
            <person name="Yu S."/>
        </authorList>
    </citation>
    <scope>NUCLEOTIDE SEQUENCE</scope>
    <source>
        <strain evidence="8">LA-IB0</strain>
        <tissue evidence="8">Leaf</tissue>
    </source>
</reference>
<dbReference type="InterPro" id="IPR011993">
    <property type="entry name" value="PH-like_dom_sf"/>
</dbReference>
<proteinExistence type="predicted"/>
<keyword evidence="4 6" id="KW-0472">Membrane</keyword>
<dbReference type="Pfam" id="PF16016">
    <property type="entry name" value="VASt"/>
    <property type="match status" value="1"/>
</dbReference>
<keyword evidence="3 6" id="KW-1133">Transmembrane helix</keyword>
<dbReference type="GO" id="GO:0016020">
    <property type="term" value="C:membrane"/>
    <property type="evidence" value="ECO:0007669"/>
    <property type="project" value="UniProtKB-SubCell"/>
</dbReference>
<gene>
    <name evidence="8" type="ORF">BUALT_Bualt01G0195900</name>
</gene>
<organism evidence="8 9">
    <name type="scientific">Buddleja alternifolia</name>
    <dbReference type="NCBI Taxonomy" id="168488"/>
    <lineage>
        <taxon>Eukaryota</taxon>
        <taxon>Viridiplantae</taxon>
        <taxon>Streptophyta</taxon>
        <taxon>Embryophyta</taxon>
        <taxon>Tracheophyta</taxon>
        <taxon>Spermatophyta</taxon>
        <taxon>Magnoliopsida</taxon>
        <taxon>eudicotyledons</taxon>
        <taxon>Gunneridae</taxon>
        <taxon>Pentapetalae</taxon>
        <taxon>asterids</taxon>
        <taxon>lamiids</taxon>
        <taxon>Lamiales</taxon>
        <taxon>Scrophulariaceae</taxon>
        <taxon>Buddlejeae</taxon>
        <taxon>Buddleja</taxon>
    </lineage>
</organism>
<feature type="compositionally biased region" description="Polar residues" evidence="5">
    <location>
        <begin position="49"/>
        <end position="68"/>
    </location>
</feature>
<dbReference type="PROSITE" id="PS51778">
    <property type="entry name" value="VAST"/>
    <property type="match status" value="1"/>
</dbReference>
<comment type="caution">
    <text evidence="8">The sequence shown here is derived from an EMBL/GenBank/DDBJ whole genome shotgun (WGS) entry which is preliminary data.</text>
</comment>
<evidence type="ECO:0000256" key="2">
    <source>
        <dbReference type="ARBA" id="ARBA00022692"/>
    </source>
</evidence>
<dbReference type="GO" id="GO:0043069">
    <property type="term" value="P:negative regulation of programmed cell death"/>
    <property type="evidence" value="ECO:0007669"/>
    <property type="project" value="TreeGrafter"/>
</dbReference>
<evidence type="ECO:0000256" key="6">
    <source>
        <dbReference type="SAM" id="Phobius"/>
    </source>
</evidence>
<name>A0AAV6YH00_9LAMI</name>
<dbReference type="Gene3D" id="2.30.29.30">
    <property type="entry name" value="Pleckstrin-homology domain (PH domain)/Phosphotyrosine-binding domain (PTB)"/>
    <property type="match status" value="1"/>
</dbReference>
<dbReference type="SMART" id="SM00568">
    <property type="entry name" value="GRAM"/>
    <property type="match status" value="1"/>
</dbReference>
<dbReference type="InterPro" id="IPR004182">
    <property type="entry name" value="GRAM"/>
</dbReference>
<keyword evidence="2 6" id="KW-0812">Transmembrane</keyword>
<accession>A0AAV6YH00</accession>
<feature type="compositionally biased region" description="Polar residues" evidence="5">
    <location>
        <begin position="12"/>
        <end position="42"/>
    </location>
</feature>
<protein>
    <recommendedName>
        <fullName evidence="7">VASt domain-containing protein</fullName>
    </recommendedName>
</protein>
<feature type="region of interest" description="Disordered" evidence="5">
    <location>
        <begin position="206"/>
        <end position="260"/>
    </location>
</feature>
<evidence type="ECO:0000313" key="9">
    <source>
        <dbReference type="Proteomes" id="UP000826271"/>
    </source>
</evidence>
<sequence length="773" mass="88053">MAAMVSEKMVNPTPTSGPPISQSMDGYDSPQRSSGESPTSSPAVDATDRSFSSTPSPSRQLDSQSQPPSRVEEYRQLFRLPPDEALIQDFNCALQENFLLQGHMYLFDHYICFYSNLFGFETKKIIPFHEVTSVKRAKAVAVFPTAIEIMAGGKKYFFTSFLFRDDAFKLISEGWVRHSDGSKEITEQQETKSDISSQENGISIIEESGDSRQSLDELDATESDKNGPILEDPKPLGDGELVSTSSSMQVRGEENAGAAPIIECSSAEKSSLWEPEDADAPGVPECFSKVAETRFPIGVEEFFYLFFSDDGVNFHESFHRKCGDKDFKCTKWHPHEKFVHTRDVSFQHPIKIYFGARFGSCQEVQKYRVYRNRQVPIIGNSYLFDVDDNCSCHLIVDTSQEINDVPYGDYFTVEGRWDVENVGNDSKPCCNLRVYTTVAFSKKTMWKGLSLQFFVLSRQAFLSLCTKWYLSPENSVPMKWGISSNVKFSRLPWLLPAHLFTCYVYFWSVEVSSSIWKSCNMKLVRVLIKWYFCREDSAVYSRRVSRSICTLDRSCILLVFSGIALEFYVSQLSAFKRLDEIIFQAHEVLKQKNLEKEEGSTSNLISNEQVQLEKQEKTQQCMELKAHDARISQVLPDVQNVNQRVDPPQEYINEASVGSLLRATFSKFSTSLKYQSTPSILLVVTIAVILALMQISILVLLSRPQRIHVISQSGFMSGMNENRAEAVATLNKQIKYLKEEMHFVGTLLEKMQYEHEQLKGKLKELELFRNQRI</sequence>
<dbReference type="Pfam" id="PF02893">
    <property type="entry name" value="GRAM"/>
    <property type="match status" value="1"/>
</dbReference>
<evidence type="ECO:0000256" key="4">
    <source>
        <dbReference type="ARBA" id="ARBA00023136"/>
    </source>
</evidence>